<dbReference type="EMBL" id="PEZI01000042">
    <property type="protein sequence ID" value="PIS14553.1"/>
    <property type="molecule type" value="Genomic_DNA"/>
</dbReference>
<dbReference type="Gene3D" id="3.90.1140.10">
    <property type="entry name" value="Cyclic phosphodiesterase"/>
    <property type="match status" value="1"/>
</dbReference>
<gene>
    <name evidence="1" type="ORF">COT64_01980</name>
</gene>
<dbReference type="SUPFAM" id="SSF55144">
    <property type="entry name" value="LigT-like"/>
    <property type="match status" value="1"/>
</dbReference>
<evidence type="ECO:0000313" key="2">
    <source>
        <dbReference type="Proteomes" id="UP000230775"/>
    </source>
</evidence>
<organism evidence="1 2">
    <name type="scientific">Candidatus Shapirobacteria bacterium CG09_land_8_20_14_0_10_39_12</name>
    <dbReference type="NCBI Taxonomy" id="1974885"/>
    <lineage>
        <taxon>Bacteria</taxon>
        <taxon>Candidatus Shapironibacteriota</taxon>
    </lineage>
</organism>
<comment type="caution">
    <text evidence="1">The sequence shown here is derived from an EMBL/GenBank/DDBJ whole genome shotgun (WGS) entry which is preliminary data.</text>
</comment>
<dbReference type="AlphaFoldDB" id="A0A2H0WPI2"/>
<evidence type="ECO:0000313" key="1">
    <source>
        <dbReference type="EMBL" id="PIS14553.1"/>
    </source>
</evidence>
<protein>
    <recommendedName>
        <fullName evidence="3">RNA 2',3'-cyclic phosphodiesterase</fullName>
    </recommendedName>
</protein>
<reference evidence="2" key="1">
    <citation type="submission" date="2017-09" db="EMBL/GenBank/DDBJ databases">
        <title>Depth-based differentiation of microbial function through sediment-hosted aquifers and enrichment of novel symbionts in the deep terrestrial subsurface.</title>
        <authorList>
            <person name="Probst A.J."/>
            <person name="Ladd B."/>
            <person name="Jarett J.K."/>
            <person name="Geller-Mcgrath D.E."/>
            <person name="Sieber C.M.K."/>
            <person name="Emerson J.B."/>
            <person name="Anantharaman K."/>
            <person name="Thomas B.C."/>
            <person name="Malmstrom R."/>
            <person name="Stieglmeier M."/>
            <person name="Klingl A."/>
            <person name="Woyke T."/>
            <person name="Ryan C.M."/>
            <person name="Banfield J.F."/>
        </authorList>
    </citation>
    <scope>NUCLEOTIDE SEQUENCE [LARGE SCALE GENOMIC DNA]</scope>
</reference>
<name>A0A2H0WPI2_9BACT</name>
<proteinExistence type="predicted"/>
<evidence type="ECO:0008006" key="3">
    <source>
        <dbReference type="Google" id="ProtNLM"/>
    </source>
</evidence>
<sequence length="166" mass="19622">MIERDYGYIAATFSGKDIEPFQKLTRKICVEEDLYRTKAVNYINGDVSSNLHLTIFYGLIDERIDKEKLQAHIDQLQLDNLRLGGLYLRQIPGNQYQILWVMVVDDKDNLKEITESFKAFEHDESVQLEFMPHLTLAYVRPEYRLGDLIPNYPKEIKVEKIQYFEK</sequence>
<dbReference type="Proteomes" id="UP000230775">
    <property type="component" value="Unassembled WGS sequence"/>
</dbReference>
<accession>A0A2H0WPI2</accession>
<dbReference type="InterPro" id="IPR009097">
    <property type="entry name" value="Cyclic_Pdiesterase"/>
</dbReference>